<dbReference type="InterPro" id="IPR017127">
    <property type="entry name" value="Ribosome_uL3_MTase"/>
</dbReference>
<gene>
    <name evidence="5" type="ORF">SAMN04488557_3109</name>
</gene>
<evidence type="ECO:0000313" key="6">
    <source>
        <dbReference type="Proteomes" id="UP000199423"/>
    </source>
</evidence>
<dbReference type="AlphaFoldDB" id="A0A1I7NRQ8"/>
<dbReference type="GO" id="GO:0005829">
    <property type="term" value="C:cytosol"/>
    <property type="evidence" value="ECO:0007669"/>
    <property type="project" value="TreeGrafter"/>
</dbReference>
<dbReference type="GO" id="GO:0003676">
    <property type="term" value="F:nucleic acid binding"/>
    <property type="evidence" value="ECO:0007669"/>
    <property type="project" value="InterPro"/>
</dbReference>
<evidence type="ECO:0000313" key="5">
    <source>
        <dbReference type="EMBL" id="SFV37333.1"/>
    </source>
</evidence>
<dbReference type="NCBIfam" id="TIGR03533">
    <property type="entry name" value="L3_gln_methyl"/>
    <property type="match status" value="1"/>
</dbReference>
<reference evidence="6" key="1">
    <citation type="submission" date="2016-10" db="EMBL/GenBank/DDBJ databases">
        <authorList>
            <person name="Varghese N."/>
            <person name="Submissions S."/>
        </authorList>
    </citation>
    <scope>NUCLEOTIDE SEQUENCE [LARGE SCALE GENOMIC DNA]</scope>
    <source>
        <strain evidence="6">DSM 1565</strain>
    </source>
</reference>
<dbReference type="STRING" id="51670.SAMN04488557_3109"/>
<dbReference type="PANTHER" id="PTHR47806">
    <property type="entry name" value="50S RIBOSOMAL PROTEIN L3 GLUTAMINE METHYLTRANSFERASE"/>
    <property type="match status" value="1"/>
</dbReference>
<keyword evidence="1 5" id="KW-0489">Methyltransferase</keyword>
<dbReference type="PROSITE" id="PS00092">
    <property type="entry name" value="N6_MTASE"/>
    <property type="match status" value="1"/>
</dbReference>
<protein>
    <submittedName>
        <fullName evidence="5">[LSU ribosomal protein L3P]-glutamine N5-methyltransferase</fullName>
    </submittedName>
</protein>
<dbReference type="GO" id="GO:0036009">
    <property type="term" value="F:protein-glutamine N-methyltransferase activity"/>
    <property type="evidence" value="ECO:0007669"/>
    <property type="project" value="InterPro"/>
</dbReference>
<evidence type="ECO:0000256" key="1">
    <source>
        <dbReference type="ARBA" id="ARBA00022603"/>
    </source>
</evidence>
<name>A0A1I7NRQ8_9HYPH</name>
<dbReference type="Pfam" id="PF05175">
    <property type="entry name" value="MTS"/>
    <property type="match status" value="1"/>
</dbReference>
<dbReference type="NCBIfam" id="TIGR00536">
    <property type="entry name" value="hemK_fam"/>
    <property type="match status" value="1"/>
</dbReference>
<accession>A0A1I7NRQ8</accession>
<dbReference type="RefSeq" id="WP_092868631.1">
    <property type="nucleotide sequence ID" value="NZ_FPCH01000003.1"/>
</dbReference>
<proteinExistence type="predicted"/>
<keyword evidence="3" id="KW-0949">S-adenosyl-L-methionine</keyword>
<dbReference type="SUPFAM" id="SSF53335">
    <property type="entry name" value="S-adenosyl-L-methionine-dependent methyltransferases"/>
    <property type="match status" value="1"/>
</dbReference>
<dbReference type="Proteomes" id="UP000199423">
    <property type="component" value="Unassembled WGS sequence"/>
</dbReference>
<dbReference type="PIRSF" id="PIRSF037167">
    <property type="entry name" value="Mtase_YfcB_prd"/>
    <property type="match status" value="1"/>
</dbReference>
<keyword evidence="6" id="KW-1185">Reference proteome</keyword>
<dbReference type="InterPro" id="IPR007848">
    <property type="entry name" value="Small_mtfrase_dom"/>
</dbReference>
<organism evidence="5 6">
    <name type="scientific">Hyphomicrobium facile</name>
    <dbReference type="NCBI Taxonomy" id="51670"/>
    <lineage>
        <taxon>Bacteria</taxon>
        <taxon>Pseudomonadati</taxon>
        <taxon>Pseudomonadota</taxon>
        <taxon>Alphaproteobacteria</taxon>
        <taxon>Hyphomicrobiales</taxon>
        <taxon>Hyphomicrobiaceae</taxon>
        <taxon>Hyphomicrobium</taxon>
    </lineage>
</organism>
<dbReference type="GO" id="GO:0005840">
    <property type="term" value="C:ribosome"/>
    <property type="evidence" value="ECO:0007669"/>
    <property type="project" value="UniProtKB-KW"/>
</dbReference>
<keyword evidence="5" id="KW-0687">Ribonucleoprotein</keyword>
<sequence>MTAKAGQTPVDELVRIRDWLRYAVTSMNRAGLVYGHGTTNAVDEAAYLILATLDLPIEDINPWLDCRLTLAEREAVNAVISKRIETRKPAAYITNAAYIQGHKFYVDERVIVPRSFIGELLVQDHLGTIVPAPLAVRRVLDLCTGSGCLAILAALAFPNAEIDASDISEDALAVARRNIADYGLETRIRTFKADLFEGLPPATYDLIISNPPYVTAEAVAAFPPEYQAEPTLAHIGGVDGMDLVRRILDGAPSRLSADGSLVVEIGTGQEALEASRPDLPFLWPDSETSEGEVFALHAVDLK</sequence>
<feature type="domain" description="Methyltransferase small" evidence="4">
    <location>
        <begin position="135"/>
        <end position="218"/>
    </location>
</feature>
<dbReference type="CDD" id="cd02440">
    <property type="entry name" value="AdoMet_MTases"/>
    <property type="match status" value="1"/>
</dbReference>
<keyword evidence="2 5" id="KW-0808">Transferase</keyword>
<evidence type="ECO:0000256" key="2">
    <source>
        <dbReference type="ARBA" id="ARBA00022679"/>
    </source>
</evidence>
<keyword evidence="5" id="KW-0689">Ribosomal protein</keyword>
<dbReference type="InterPro" id="IPR002052">
    <property type="entry name" value="DNA_methylase_N6_adenine_CS"/>
</dbReference>
<dbReference type="InterPro" id="IPR029063">
    <property type="entry name" value="SAM-dependent_MTases_sf"/>
</dbReference>
<dbReference type="InterPro" id="IPR004556">
    <property type="entry name" value="HemK-like"/>
</dbReference>
<dbReference type="OrthoDB" id="5298787at2"/>
<evidence type="ECO:0000256" key="3">
    <source>
        <dbReference type="ARBA" id="ARBA00022691"/>
    </source>
</evidence>
<dbReference type="EMBL" id="FPCH01000003">
    <property type="protein sequence ID" value="SFV37333.1"/>
    <property type="molecule type" value="Genomic_DNA"/>
</dbReference>
<evidence type="ECO:0000259" key="4">
    <source>
        <dbReference type="Pfam" id="PF05175"/>
    </source>
</evidence>
<dbReference type="GO" id="GO:0032259">
    <property type="term" value="P:methylation"/>
    <property type="evidence" value="ECO:0007669"/>
    <property type="project" value="UniProtKB-KW"/>
</dbReference>
<dbReference type="PANTHER" id="PTHR47806:SF1">
    <property type="entry name" value="RIBOSOMAL PROTEIN UL3 GLUTAMINE METHYLTRANSFERASE"/>
    <property type="match status" value="1"/>
</dbReference>
<dbReference type="Gene3D" id="3.40.50.150">
    <property type="entry name" value="Vaccinia Virus protein VP39"/>
    <property type="match status" value="1"/>
</dbReference>